<dbReference type="Pfam" id="PF00534">
    <property type="entry name" value="Glycos_transf_1"/>
    <property type="match status" value="1"/>
</dbReference>
<dbReference type="RefSeq" id="WP_290246292.1">
    <property type="nucleotide sequence ID" value="NZ_JAUFQT010000001.1"/>
</dbReference>
<comment type="caution">
    <text evidence="3">The sequence shown here is derived from an EMBL/GenBank/DDBJ whole genome shotgun (WGS) entry which is preliminary data.</text>
</comment>
<dbReference type="Proteomes" id="UP001589654">
    <property type="component" value="Unassembled WGS sequence"/>
</dbReference>
<feature type="domain" description="Glycosyltransferase subfamily 4-like N-terminal" evidence="2">
    <location>
        <begin position="109"/>
        <end position="210"/>
    </location>
</feature>
<proteinExistence type="predicted"/>
<organism evidence="3 4">
    <name type="scientific">Echinicola jeungdonensis</name>
    <dbReference type="NCBI Taxonomy" id="709343"/>
    <lineage>
        <taxon>Bacteria</taxon>
        <taxon>Pseudomonadati</taxon>
        <taxon>Bacteroidota</taxon>
        <taxon>Cytophagia</taxon>
        <taxon>Cytophagales</taxon>
        <taxon>Cyclobacteriaceae</taxon>
        <taxon>Echinicola</taxon>
    </lineage>
</organism>
<evidence type="ECO:0000313" key="3">
    <source>
        <dbReference type="EMBL" id="MFB9211659.1"/>
    </source>
</evidence>
<dbReference type="SUPFAM" id="SSF53756">
    <property type="entry name" value="UDP-Glycosyltransferase/glycogen phosphorylase"/>
    <property type="match status" value="1"/>
</dbReference>
<sequence length="405" mass="46868">MTDNNLIIFKVSEFPTFSETFIVQNIVDALERGYDVKILTNRKNHISNSSQKDLLEKYKLLDKVFTVRSIPNTKFRRVRNLVWDTVKNPFLIIIFLKYILKKNNISYYFLYLIKEYHSMVNAKVIHVHFCDQYKPLGDLFYFGLLKGKVVVTFHGYDVELLASKNKTDILVLNDLVSYFLANSEFTKRRLIKLGLDSKRIQMINNGIDVSIPDLKKRDSVNHPIKLLSVGRLVAFKGHIYSLKSVLELVEKGYKVKYSIIGEGEELGSLLAFVKSNGLEDYVIFYGKRAQSEIFDQFNENDIFLFPSTEDKNGRKENFGVASLEAQLFGLPVIGFDVGGFPETLINGKTGFLVKDKDYKQMAKKIVELAESPKLYQMMSKEAHFHIKNNFNFRDTFKKLQKIYES</sequence>
<dbReference type="Gene3D" id="3.40.50.2000">
    <property type="entry name" value="Glycogen Phosphorylase B"/>
    <property type="match status" value="2"/>
</dbReference>
<dbReference type="PANTHER" id="PTHR45947">
    <property type="entry name" value="SULFOQUINOVOSYL TRANSFERASE SQD2"/>
    <property type="match status" value="1"/>
</dbReference>
<keyword evidence="4" id="KW-1185">Reference proteome</keyword>
<dbReference type="EC" id="2.4.-.-" evidence="3"/>
<gene>
    <name evidence="3" type="ORF">ACFFUR_07565</name>
</gene>
<dbReference type="InterPro" id="IPR050194">
    <property type="entry name" value="Glycosyltransferase_grp1"/>
</dbReference>
<reference evidence="3 4" key="1">
    <citation type="submission" date="2024-09" db="EMBL/GenBank/DDBJ databases">
        <authorList>
            <person name="Sun Q."/>
            <person name="Mori K."/>
        </authorList>
    </citation>
    <scope>NUCLEOTIDE SEQUENCE [LARGE SCALE GENOMIC DNA]</scope>
    <source>
        <strain evidence="3 4">CECT 7682</strain>
    </source>
</reference>
<evidence type="ECO:0000259" key="1">
    <source>
        <dbReference type="Pfam" id="PF00534"/>
    </source>
</evidence>
<name>A0ABV5J4A5_9BACT</name>
<dbReference type="GO" id="GO:0016757">
    <property type="term" value="F:glycosyltransferase activity"/>
    <property type="evidence" value="ECO:0007669"/>
    <property type="project" value="UniProtKB-KW"/>
</dbReference>
<keyword evidence="3" id="KW-0328">Glycosyltransferase</keyword>
<dbReference type="Pfam" id="PF13439">
    <property type="entry name" value="Glyco_transf_4"/>
    <property type="match status" value="1"/>
</dbReference>
<accession>A0ABV5J4A5</accession>
<dbReference type="InterPro" id="IPR001296">
    <property type="entry name" value="Glyco_trans_1"/>
</dbReference>
<feature type="domain" description="Glycosyl transferase family 1" evidence="1">
    <location>
        <begin position="218"/>
        <end position="382"/>
    </location>
</feature>
<dbReference type="PANTHER" id="PTHR45947:SF14">
    <property type="entry name" value="SLL1723 PROTEIN"/>
    <property type="match status" value="1"/>
</dbReference>
<protein>
    <submittedName>
        <fullName evidence="3">Glycosyltransferase</fullName>
        <ecNumber evidence="3">2.4.-.-</ecNumber>
    </submittedName>
</protein>
<dbReference type="InterPro" id="IPR028098">
    <property type="entry name" value="Glyco_trans_4-like_N"/>
</dbReference>
<evidence type="ECO:0000259" key="2">
    <source>
        <dbReference type="Pfam" id="PF13439"/>
    </source>
</evidence>
<keyword evidence="3" id="KW-0808">Transferase</keyword>
<evidence type="ECO:0000313" key="4">
    <source>
        <dbReference type="Proteomes" id="UP001589654"/>
    </source>
</evidence>
<dbReference type="EMBL" id="JBHMEW010000052">
    <property type="protein sequence ID" value="MFB9211659.1"/>
    <property type="molecule type" value="Genomic_DNA"/>
</dbReference>